<dbReference type="Proteomes" id="UP000824112">
    <property type="component" value="Unassembled WGS sequence"/>
</dbReference>
<accession>A0A9D1SD29</accession>
<reference evidence="2" key="2">
    <citation type="journal article" date="2021" name="PeerJ">
        <title>Extensive microbial diversity within the chicken gut microbiome revealed by metagenomics and culture.</title>
        <authorList>
            <person name="Gilroy R."/>
            <person name="Ravi A."/>
            <person name="Getino M."/>
            <person name="Pursley I."/>
            <person name="Horton D.L."/>
            <person name="Alikhan N.F."/>
            <person name="Baker D."/>
            <person name="Gharbi K."/>
            <person name="Hall N."/>
            <person name="Watson M."/>
            <person name="Adriaenssens E.M."/>
            <person name="Foster-Nyarko E."/>
            <person name="Jarju S."/>
            <person name="Secka A."/>
            <person name="Antonio M."/>
            <person name="Oren A."/>
            <person name="Chaudhuri R.R."/>
            <person name="La Ragione R."/>
            <person name="Hildebrand F."/>
            <person name="Pallen M.J."/>
        </authorList>
    </citation>
    <scope>NUCLEOTIDE SEQUENCE</scope>
    <source>
        <strain evidence="2">CHK158-818</strain>
    </source>
</reference>
<feature type="signal peptide" evidence="1">
    <location>
        <begin position="1"/>
        <end position="21"/>
    </location>
</feature>
<feature type="chain" id="PRO_5039043985" description="DUF4919 domain-containing protein" evidence="1">
    <location>
        <begin position="22"/>
        <end position="206"/>
    </location>
</feature>
<protein>
    <recommendedName>
        <fullName evidence="4">DUF4919 domain-containing protein</fullName>
    </recommendedName>
</protein>
<dbReference type="AlphaFoldDB" id="A0A9D1SD29"/>
<sequence>MRRLLLGGVAVLLLFLGGACRQQDDSFEQKVKQALVYQMREYPESTLKDVYKNFFQDRYGPGHLLSDTAAAGAYLRRELASYTEITGPYFEPTGWEGNFYRVNLSVIKQQLVPYEDFFSAFVRSVQGITPVPVSEWKEEWGRILQIIEREYPSMAEFENDRRDIAALLDSGGYVVHHSPNFEKRYAPHYRIIEKSIFEAEILPRLP</sequence>
<organism evidence="2 3">
    <name type="scientific">Candidatus Gallibacteroides avistercoris</name>
    <dbReference type="NCBI Taxonomy" id="2840833"/>
    <lineage>
        <taxon>Bacteria</taxon>
        <taxon>Pseudomonadati</taxon>
        <taxon>Bacteroidota</taxon>
        <taxon>Bacteroidia</taxon>
        <taxon>Bacteroidales</taxon>
        <taxon>Bacteroidaceae</taxon>
        <taxon>Bacteroidaceae incertae sedis</taxon>
        <taxon>Candidatus Gallibacteroides</taxon>
    </lineage>
</organism>
<name>A0A9D1SD29_9BACT</name>
<comment type="caution">
    <text evidence="2">The sequence shown here is derived from an EMBL/GenBank/DDBJ whole genome shotgun (WGS) entry which is preliminary data.</text>
</comment>
<gene>
    <name evidence="2" type="ORF">IAB03_07855</name>
</gene>
<reference evidence="2" key="1">
    <citation type="submission" date="2020-10" db="EMBL/GenBank/DDBJ databases">
        <authorList>
            <person name="Gilroy R."/>
        </authorList>
    </citation>
    <scope>NUCLEOTIDE SEQUENCE</scope>
    <source>
        <strain evidence="2">CHK158-818</strain>
    </source>
</reference>
<evidence type="ECO:0000313" key="2">
    <source>
        <dbReference type="EMBL" id="HIU55701.1"/>
    </source>
</evidence>
<dbReference type="PROSITE" id="PS51257">
    <property type="entry name" value="PROKAR_LIPOPROTEIN"/>
    <property type="match status" value="1"/>
</dbReference>
<evidence type="ECO:0000313" key="3">
    <source>
        <dbReference type="Proteomes" id="UP000824112"/>
    </source>
</evidence>
<evidence type="ECO:0008006" key="4">
    <source>
        <dbReference type="Google" id="ProtNLM"/>
    </source>
</evidence>
<evidence type="ECO:0000256" key="1">
    <source>
        <dbReference type="SAM" id="SignalP"/>
    </source>
</evidence>
<keyword evidence="1" id="KW-0732">Signal</keyword>
<proteinExistence type="predicted"/>
<dbReference type="EMBL" id="DVNA01000174">
    <property type="protein sequence ID" value="HIU55701.1"/>
    <property type="molecule type" value="Genomic_DNA"/>
</dbReference>